<organism evidence="1">
    <name type="scientific">marine sediment metagenome</name>
    <dbReference type="NCBI Taxonomy" id="412755"/>
    <lineage>
        <taxon>unclassified sequences</taxon>
        <taxon>metagenomes</taxon>
        <taxon>ecological metagenomes</taxon>
    </lineage>
</organism>
<sequence>MGVPKKKARLECELKTSRQLFLTYKHDFGERSTRYAFHLNILVDGGYLPPGMLDELKRKLRRLIYPRSVIRKWGDKLDIFYEYRQTPAEMMHTLKYCTKATFTDIEWDEPLASNLHGERYSGWWGKWDESPKWELAESDKKLQSLVSLEQGKCPICDSPISWNKHPLPSLLIDLENPVDLGNGYGFLPPIRPPPAAPVRPTNLIELPDGDYRKHSNAVRR</sequence>
<comment type="caution">
    <text evidence="1">The sequence shown here is derived from an EMBL/GenBank/DDBJ whole genome shotgun (WGS) entry which is preliminary data.</text>
</comment>
<dbReference type="EMBL" id="BARV01000122">
    <property type="protein sequence ID" value="GAH93755.1"/>
    <property type="molecule type" value="Genomic_DNA"/>
</dbReference>
<accession>X1KJH0</accession>
<protein>
    <submittedName>
        <fullName evidence="1">Uncharacterized protein</fullName>
    </submittedName>
</protein>
<proteinExistence type="predicted"/>
<feature type="non-terminal residue" evidence="1">
    <location>
        <position position="220"/>
    </location>
</feature>
<name>X1KJH0_9ZZZZ</name>
<dbReference type="AlphaFoldDB" id="X1KJH0"/>
<gene>
    <name evidence="1" type="ORF">S06H3_00639</name>
</gene>
<reference evidence="1" key="1">
    <citation type="journal article" date="2014" name="Front. Microbiol.">
        <title>High frequency of phylogenetically diverse reductive dehalogenase-homologous genes in deep subseafloor sedimentary metagenomes.</title>
        <authorList>
            <person name="Kawai M."/>
            <person name="Futagami T."/>
            <person name="Toyoda A."/>
            <person name="Takaki Y."/>
            <person name="Nishi S."/>
            <person name="Hori S."/>
            <person name="Arai W."/>
            <person name="Tsubouchi T."/>
            <person name="Morono Y."/>
            <person name="Uchiyama I."/>
            <person name="Ito T."/>
            <person name="Fujiyama A."/>
            <person name="Inagaki F."/>
            <person name="Takami H."/>
        </authorList>
    </citation>
    <scope>NUCLEOTIDE SEQUENCE</scope>
    <source>
        <strain evidence="1">Expedition CK06-06</strain>
    </source>
</reference>
<evidence type="ECO:0000313" key="1">
    <source>
        <dbReference type="EMBL" id="GAH93755.1"/>
    </source>
</evidence>